<evidence type="ECO:0000256" key="6">
    <source>
        <dbReference type="ARBA" id="ARBA00022989"/>
    </source>
</evidence>
<accession>A0A934I4P3</accession>
<dbReference type="Pfam" id="PF01032">
    <property type="entry name" value="FecCD"/>
    <property type="match status" value="1"/>
</dbReference>
<evidence type="ECO:0000256" key="5">
    <source>
        <dbReference type="ARBA" id="ARBA00022692"/>
    </source>
</evidence>
<keyword evidence="4" id="KW-1003">Cell membrane</keyword>
<dbReference type="AlphaFoldDB" id="A0A934I4P3"/>
<comment type="subcellular location">
    <subcellularLocation>
        <location evidence="1">Cell membrane</location>
        <topology evidence="1">Multi-pass membrane protein</topology>
    </subcellularLocation>
</comment>
<dbReference type="FunFam" id="1.10.3470.10:FF:000001">
    <property type="entry name" value="Vitamin B12 ABC transporter permease BtuC"/>
    <property type="match status" value="1"/>
</dbReference>
<feature type="transmembrane region" description="Helical" evidence="8">
    <location>
        <begin position="344"/>
        <end position="363"/>
    </location>
</feature>
<keyword evidence="6 8" id="KW-1133">Transmembrane helix</keyword>
<dbReference type="SUPFAM" id="SSF81345">
    <property type="entry name" value="ABC transporter involved in vitamin B12 uptake, BtuC"/>
    <property type="match status" value="1"/>
</dbReference>
<dbReference type="GO" id="GO:0005886">
    <property type="term" value="C:plasma membrane"/>
    <property type="evidence" value="ECO:0007669"/>
    <property type="project" value="UniProtKB-SubCell"/>
</dbReference>
<organism evidence="9 10">
    <name type="scientific">Corynebacterium meridianum</name>
    <dbReference type="NCBI Taxonomy" id="2765363"/>
    <lineage>
        <taxon>Bacteria</taxon>
        <taxon>Bacillati</taxon>
        <taxon>Actinomycetota</taxon>
        <taxon>Actinomycetes</taxon>
        <taxon>Mycobacteriales</taxon>
        <taxon>Corynebacteriaceae</taxon>
        <taxon>Corynebacterium</taxon>
    </lineage>
</organism>
<feature type="transmembrane region" description="Helical" evidence="8">
    <location>
        <begin position="124"/>
        <end position="146"/>
    </location>
</feature>
<sequence length="373" mass="38837">MARVIPGEERQRDFLPSQLSHAPRRGRRVFRRVRTPLLFLILIAVGAASFVISLTFGSVEYSRDEVWTVVRAHLGGGVGPDPAVDAIVWQLRAPRGLLALIVGAGLAVSGVAMQTLVRNPLADPYLLGVSAGASVGATAVITLGMFSSFGVWALSGGALVGALGATATVYAVTVIQGGITPLRLILSGVVLSSAFSAIASFLVFRSPESRAAQSVMFWMLGSVAGAQWDRVVLPLGVVVMGVVILMSLSSRLDALAAGPDTAAALGVRVGLLRQALFFIQALLVGAMVAVSGGIGFVGLVIPHLARLMVGSLHIRLLPIAAATGAVFLLWVDVLSRVAAAPQEIPLGVVTGVLGAPLFLLLMGRNRYRYEGHS</sequence>
<keyword evidence="7 8" id="KW-0472">Membrane</keyword>
<evidence type="ECO:0000256" key="2">
    <source>
        <dbReference type="ARBA" id="ARBA00007935"/>
    </source>
</evidence>
<feature type="transmembrane region" description="Helical" evidence="8">
    <location>
        <begin position="97"/>
        <end position="117"/>
    </location>
</feature>
<dbReference type="Proteomes" id="UP000645966">
    <property type="component" value="Unassembled WGS sequence"/>
</dbReference>
<dbReference type="Gene3D" id="1.10.3470.10">
    <property type="entry name" value="ABC transporter involved in vitamin B12 uptake, BtuC"/>
    <property type="match status" value="1"/>
</dbReference>
<feature type="transmembrane region" description="Helical" evidence="8">
    <location>
        <begin position="316"/>
        <end position="338"/>
    </location>
</feature>
<feature type="transmembrane region" description="Helical" evidence="8">
    <location>
        <begin position="277"/>
        <end position="304"/>
    </location>
</feature>
<feature type="transmembrane region" description="Helical" evidence="8">
    <location>
        <begin position="152"/>
        <end position="172"/>
    </location>
</feature>
<evidence type="ECO:0000256" key="4">
    <source>
        <dbReference type="ARBA" id="ARBA00022475"/>
    </source>
</evidence>
<dbReference type="InterPro" id="IPR000522">
    <property type="entry name" value="ABC_transptr_permease_BtuC"/>
</dbReference>
<dbReference type="PANTHER" id="PTHR30472:SF67">
    <property type="entry name" value="PERMEASE OF ABC TRANSPORTER-RELATED"/>
    <property type="match status" value="1"/>
</dbReference>
<feature type="transmembrane region" description="Helical" evidence="8">
    <location>
        <begin position="184"/>
        <end position="204"/>
    </location>
</feature>
<comment type="caution">
    <text evidence="9">The sequence shown here is derived from an EMBL/GenBank/DDBJ whole genome shotgun (WGS) entry which is preliminary data.</text>
</comment>
<keyword evidence="3" id="KW-0813">Transport</keyword>
<reference evidence="9" key="1">
    <citation type="submission" date="2020-12" db="EMBL/GenBank/DDBJ databases">
        <title>Genome public.</title>
        <authorList>
            <person name="Sun Q."/>
        </authorList>
    </citation>
    <scope>NUCLEOTIDE SEQUENCE</scope>
    <source>
        <strain evidence="9">CCM 8863</strain>
    </source>
</reference>
<dbReference type="GO" id="GO:0022857">
    <property type="term" value="F:transmembrane transporter activity"/>
    <property type="evidence" value="ECO:0007669"/>
    <property type="project" value="InterPro"/>
</dbReference>
<dbReference type="CDD" id="cd06550">
    <property type="entry name" value="TM_ABC_iron-siderophores_like"/>
    <property type="match status" value="1"/>
</dbReference>
<comment type="similarity">
    <text evidence="2">Belongs to the binding-protein-dependent transport system permease family. FecCD subfamily.</text>
</comment>
<evidence type="ECO:0000256" key="7">
    <source>
        <dbReference type="ARBA" id="ARBA00023136"/>
    </source>
</evidence>
<keyword evidence="10" id="KW-1185">Reference proteome</keyword>
<name>A0A934I4P3_9CORY</name>
<feature type="transmembrane region" description="Helical" evidence="8">
    <location>
        <begin position="235"/>
        <end position="257"/>
    </location>
</feature>
<keyword evidence="5 8" id="KW-0812">Transmembrane</keyword>
<dbReference type="PANTHER" id="PTHR30472">
    <property type="entry name" value="FERRIC ENTEROBACTIN TRANSPORT SYSTEM PERMEASE PROTEIN"/>
    <property type="match status" value="1"/>
</dbReference>
<feature type="transmembrane region" description="Helical" evidence="8">
    <location>
        <begin position="37"/>
        <end position="59"/>
    </location>
</feature>
<dbReference type="EMBL" id="JAEIOS010000009">
    <property type="protein sequence ID" value="MBI8988292.1"/>
    <property type="molecule type" value="Genomic_DNA"/>
</dbReference>
<evidence type="ECO:0000256" key="3">
    <source>
        <dbReference type="ARBA" id="ARBA00022448"/>
    </source>
</evidence>
<proteinExistence type="inferred from homology"/>
<evidence type="ECO:0000256" key="1">
    <source>
        <dbReference type="ARBA" id="ARBA00004651"/>
    </source>
</evidence>
<gene>
    <name evidence="9" type="ORF">JDV75_00730</name>
</gene>
<dbReference type="GO" id="GO:0033214">
    <property type="term" value="P:siderophore-iron import into cell"/>
    <property type="evidence" value="ECO:0007669"/>
    <property type="project" value="TreeGrafter"/>
</dbReference>
<evidence type="ECO:0000313" key="9">
    <source>
        <dbReference type="EMBL" id="MBI8988292.1"/>
    </source>
</evidence>
<evidence type="ECO:0000256" key="8">
    <source>
        <dbReference type="SAM" id="Phobius"/>
    </source>
</evidence>
<protein>
    <submittedName>
        <fullName evidence="9">Iron ABC transporter permease</fullName>
    </submittedName>
</protein>
<dbReference type="InterPro" id="IPR037294">
    <property type="entry name" value="ABC_BtuC-like"/>
</dbReference>
<evidence type="ECO:0000313" key="10">
    <source>
        <dbReference type="Proteomes" id="UP000645966"/>
    </source>
</evidence>